<feature type="region of interest" description="Disordered" evidence="1">
    <location>
        <begin position="402"/>
        <end position="429"/>
    </location>
</feature>
<name>A0ABR0JTP5_9EURO</name>
<protein>
    <submittedName>
        <fullName evidence="2">Uncharacterized protein</fullName>
    </submittedName>
</protein>
<evidence type="ECO:0000256" key="1">
    <source>
        <dbReference type="SAM" id="MobiDB-lite"/>
    </source>
</evidence>
<feature type="region of interest" description="Disordered" evidence="1">
    <location>
        <begin position="111"/>
        <end position="139"/>
    </location>
</feature>
<dbReference type="EMBL" id="JAVRRG010000348">
    <property type="protein sequence ID" value="KAK5071429.1"/>
    <property type="molecule type" value="Genomic_DNA"/>
</dbReference>
<dbReference type="Proteomes" id="UP001345013">
    <property type="component" value="Unassembled WGS sequence"/>
</dbReference>
<feature type="compositionally biased region" description="Basic and acidic residues" evidence="1">
    <location>
        <begin position="127"/>
        <end position="136"/>
    </location>
</feature>
<evidence type="ECO:0000313" key="2">
    <source>
        <dbReference type="EMBL" id="KAK5071429.1"/>
    </source>
</evidence>
<keyword evidence="3" id="KW-1185">Reference proteome</keyword>
<gene>
    <name evidence="2" type="ORF">LTR24_010528</name>
</gene>
<sequence>MDRENRLQAVESSIAYKRRELLCKCVTEHLHTDSGADQQIEPEHEDIIAHDKPLYEYALKQLRTDTGAHQQVEPEQEGIIVHERSERLYEPVHMDFDHSFAARAWRLGHDGPVSSRGNGRYQQRARAHYEPEDRKQPSTLKMGEVRESIDAVLAAAAEREDLERRSPACRWRASPTWDDKCTKDNIASEKSTSLLAIILWRKRQQPSTINFLDNPLRRALLSTMSNQEGPWTVPTCATEPLHRLFNFDRYQLRYEEDAVPAYVALHDATTSLRHHPHDRYTLYLHGCYQNIAVDFLLTIEKTSDLHQQLVCASCSTHTQGYWKTLLSLNRSYNDGILSDYDIDVDYAYLMVRGLMCPPVPWFYMIPNNPLLANLTCPPARLRLPMLPDTSKALVVTELNNGTSYEEYNENEGGASGESDEDKDGTSNST</sequence>
<reference evidence="2 3" key="1">
    <citation type="submission" date="2023-08" db="EMBL/GenBank/DDBJ databases">
        <title>Black Yeasts Isolated from many extreme environments.</title>
        <authorList>
            <person name="Coleine C."/>
            <person name="Stajich J.E."/>
            <person name="Selbmann L."/>
        </authorList>
    </citation>
    <scope>NUCLEOTIDE SEQUENCE [LARGE SCALE GENOMIC DNA]</scope>
    <source>
        <strain evidence="2 3">CCFEE 5885</strain>
    </source>
</reference>
<proteinExistence type="predicted"/>
<accession>A0ABR0JTP5</accession>
<evidence type="ECO:0000313" key="3">
    <source>
        <dbReference type="Proteomes" id="UP001345013"/>
    </source>
</evidence>
<organism evidence="2 3">
    <name type="scientific">Lithohypha guttulata</name>
    <dbReference type="NCBI Taxonomy" id="1690604"/>
    <lineage>
        <taxon>Eukaryota</taxon>
        <taxon>Fungi</taxon>
        <taxon>Dikarya</taxon>
        <taxon>Ascomycota</taxon>
        <taxon>Pezizomycotina</taxon>
        <taxon>Eurotiomycetes</taxon>
        <taxon>Chaetothyriomycetidae</taxon>
        <taxon>Chaetothyriales</taxon>
        <taxon>Trichomeriaceae</taxon>
        <taxon>Lithohypha</taxon>
    </lineage>
</organism>
<comment type="caution">
    <text evidence="2">The sequence shown here is derived from an EMBL/GenBank/DDBJ whole genome shotgun (WGS) entry which is preliminary data.</text>
</comment>